<reference evidence="6 7" key="1">
    <citation type="submission" date="2020-08" db="EMBL/GenBank/DDBJ databases">
        <title>Sequencing the genomes of 1000 actinobacteria strains.</title>
        <authorList>
            <person name="Klenk H.-P."/>
        </authorList>
    </citation>
    <scope>NUCLEOTIDE SEQUENCE [LARGE SCALE GENOMIC DNA]</scope>
    <source>
        <strain evidence="6 7">DSM 28238</strain>
    </source>
</reference>
<evidence type="ECO:0000313" key="7">
    <source>
        <dbReference type="Proteomes" id="UP000547528"/>
    </source>
</evidence>
<dbReference type="Proteomes" id="UP000547528">
    <property type="component" value="Unassembled WGS sequence"/>
</dbReference>
<accession>A0A7W5TUE6</accession>
<dbReference type="PROSITE" id="PS51318">
    <property type="entry name" value="TAT"/>
    <property type="match status" value="1"/>
</dbReference>
<comment type="caution">
    <text evidence="6">The sequence shown here is derived from an EMBL/GenBank/DDBJ whole genome shotgun (WGS) entry which is preliminary data.</text>
</comment>
<dbReference type="EMBL" id="JACIBT010000003">
    <property type="protein sequence ID" value="MBB3667738.1"/>
    <property type="molecule type" value="Genomic_DNA"/>
</dbReference>
<dbReference type="GO" id="GO:0003677">
    <property type="term" value="F:DNA binding"/>
    <property type="evidence" value="ECO:0007669"/>
    <property type="project" value="UniProtKB-UniRule"/>
</dbReference>
<dbReference type="SUPFAM" id="SSF46689">
    <property type="entry name" value="Homeodomain-like"/>
    <property type="match status" value="1"/>
</dbReference>
<evidence type="ECO:0000256" key="3">
    <source>
        <dbReference type="ARBA" id="ARBA00023163"/>
    </source>
</evidence>
<feature type="DNA-binding region" description="H-T-H motif" evidence="4">
    <location>
        <begin position="32"/>
        <end position="51"/>
    </location>
</feature>
<gene>
    <name evidence="6" type="ORF">FHX47_001359</name>
</gene>
<proteinExistence type="predicted"/>
<protein>
    <submittedName>
        <fullName evidence="6">AcrR family transcriptional regulator</fullName>
    </submittedName>
</protein>
<keyword evidence="2 4" id="KW-0238">DNA-binding</keyword>
<dbReference type="Pfam" id="PF00440">
    <property type="entry name" value="TetR_N"/>
    <property type="match status" value="1"/>
</dbReference>
<evidence type="ECO:0000256" key="4">
    <source>
        <dbReference type="PROSITE-ProRule" id="PRU00335"/>
    </source>
</evidence>
<dbReference type="Gene3D" id="1.10.357.10">
    <property type="entry name" value="Tetracycline Repressor, domain 2"/>
    <property type="match status" value="1"/>
</dbReference>
<keyword evidence="3" id="KW-0804">Transcription</keyword>
<dbReference type="AlphaFoldDB" id="A0A7W5TUE6"/>
<evidence type="ECO:0000259" key="5">
    <source>
        <dbReference type="PROSITE" id="PS50977"/>
    </source>
</evidence>
<name>A0A7W5TUE6_9MICC</name>
<dbReference type="PROSITE" id="PS50977">
    <property type="entry name" value="HTH_TETR_2"/>
    <property type="match status" value="1"/>
</dbReference>
<sequence>MARPRTHDHHVRRRLLEAASASIAAGGAAAVSLRATARDASTTTAAVYALFGSREALIAAVVEEGFRRFGAHLATVEKTAQPAEDLIGLGVAYRENALKNPHFYRVMFGPASGAVSAGRGEETFAVLVNAVGRAADCDDAEAALRAQRVWAYVHGLVSLELEGLVPGSSEADEAQASYVAALRGAASLLREPV</sequence>
<dbReference type="InterPro" id="IPR036271">
    <property type="entry name" value="Tet_transcr_reg_TetR-rel_C_sf"/>
</dbReference>
<evidence type="ECO:0000256" key="1">
    <source>
        <dbReference type="ARBA" id="ARBA00023015"/>
    </source>
</evidence>
<dbReference type="InterPro" id="IPR025996">
    <property type="entry name" value="MT1864/Rv1816-like_C"/>
</dbReference>
<dbReference type="Pfam" id="PF13305">
    <property type="entry name" value="TetR_C_33"/>
    <property type="match status" value="1"/>
</dbReference>
<keyword evidence="1" id="KW-0805">Transcription regulation</keyword>
<feature type="domain" description="HTH tetR-type" evidence="5">
    <location>
        <begin position="9"/>
        <end position="69"/>
    </location>
</feature>
<keyword evidence="7" id="KW-1185">Reference proteome</keyword>
<dbReference type="InterPro" id="IPR009057">
    <property type="entry name" value="Homeodomain-like_sf"/>
</dbReference>
<dbReference type="InterPro" id="IPR001647">
    <property type="entry name" value="HTH_TetR"/>
</dbReference>
<organism evidence="6 7">
    <name type="scientific">Garicola koreensis</name>
    <dbReference type="NCBI Taxonomy" id="1262554"/>
    <lineage>
        <taxon>Bacteria</taxon>
        <taxon>Bacillati</taxon>
        <taxon>Actinomycetota</taxon>
        <taxon>Actinomycetes</taxon>
        <taxon>Micrococcales</taxon>
        <taxon>Micrococcaceae</taxon>
        <taxon>Garicola</taxon>
    </lineage>
</organism>
<dbReference type="RefSeq" id="WP_183358161.1">
    <property type="nucleotide sequence ID" value="NZ_BAABKR010000001.1"/>
</dbReference>
<dbReference type="InterPro" id="IPR006311">
    <property type="entry name" value="TAT_signal"/>
</dbReference>
<evidence type="ECO:0000256" key="2">
    <source>
        <dbReference type="ARBA" id="ARBA00023125"/>
    </source>
</evidence>
<dbReference type="SUPFAM" id="SSF48498">
    <property type="entry name" value="Tetracyclin repressor-like, C-terminal domain"/>
    <property type="match status" value="1"/>
</dbReference>
<evidence type="ECO:0000313" key="6">
    <source>
        <dbReference type="EMBL" id="MBB3667738.1"/>
    </source>
</evidence>